<feature type="region of interest" description="Disordered" evidence="1">
    <location>
        <begin position="68"/>
        <end position="102"/>
    </location>
</feature>
<accession>A0A6J4V419</accession>
<evidence type="ECO:0000256" key="1">
    <source>
        <dbReference type="SAM" id="MobiDB-lite"/>
    </source>
</evidence>
<dbReference type="AlphaFoldDB" id="A0A6J4V419"/>
<dbReference type="EMBL" id="CADCWJ010000479">
    <property type="protein sequence ID" value="CAA9567919.1"/>
    <property type="molecule type" value="Genomic_DNA"/>
</dbReference>
<protein>
    <submittedName>
        <fullName evidence="2">Uncharacterized protein</fullName>
    </submittedName>
</protein>
<evidence type="ECO:0000313" key="2">
    <source>
        <dbReference type="EMBL" id="CAA9567919.1"/>
    </source>
</evidence>
<sequence>MTVEGLTGIRDRVLPMFQIAAEQYRQRVPEGYPNVSDHPEQGMIGLEIDPNHALYITTDGDAIFAEMYRRSPRTDNRAGAGRQKQSGLPVTDQRPLSPDVSDQTLRNLIAEMMSHFNSQQGLLYITDD</sequence>
<proteinExistence type="predicted"/>
<reference evidence="2" key="1">
    <citation type="submission" date="2020-02" db="EMBL/GenBank/DDBJ databases">
        <authorList>
            <person name="Meier V. D."/>
        </authorList>
    </citation>
    <scope>NUCLEOTIDE SEQUENCE</scope>
    <source>
        <strain evidence="2">AVDCRST_MAG87</strain>
    </source>
</reference>
<gene>
    <name evidence="2" type="ORF">AVDCRST_MAG87-2118</name>
</gene>
<organism evidence="2">
    <name type="scientific">uncultured Thermomicrobiales bacterium</name>
    <dbReference type="NCBI Taxonomy" id="1645740"/>
    <lineage>
        <taxon>Bacteria</taxon>
        <taxon>Pseudomonadati</taxon>
        <taxon>Thermomicrobiota</taxon>
        <taxon>Thermomicrobia</taxon>
        <taxon>Thermomicrobiales</taxon>
        <taxon>environmental samples</taxon>
    </lineage>
</organism>
<name>A0A6J4V419_9BACT</name>